<dbReference type="PANTHER" id="PTHR30629:SF2">
    <property type="entry name" value="PROPHAGE INTEGRASE INTS-RELATED"/>
    <property type="match status" value="1"/>
</dbReference>
<sequence length="305" mass="34094">MLTAEVERQAPSFGEVRERFIQLHVRENCKDVRNYISRLKKFSQFDAREVTDISRRDIFNVLDELRAKGNGASVNRTLANIRKLFNWALDRGYVEVNPISNARAIVKEVPRDRVLTDNELGRIWVAAEAEGFPFGPLVQMLILTGQRRSEVGGMRWSDVDFSRGVWTIAADQAKNGCAHEVPLAESALAITRLAPNFLGSDYVFTTTGRSPISGYGRLKKRLDIASGVANWRLHDLRRTTATGLAKLGTAPHIIEAVLNHKSGIVSGVAATYNRYAYAEEKRASLECWSDHVEKVSAQSVLHQMA</sequence>
<dbReference type="PANTHER" id="PTHR30629">
    <property type="entry name" value="PROPHAGE INTEGRASE"/>
    <property type="match status" value="1"/>
</dbReference>
<dbReference type="GO" id="GO:0006310">
    <property type="term" value="P:DNA recombination"/>
    <property type="evidence" value="ECO:0007669"/>
    <property type="project" value="UniProtKB-KW"/>
</dbReference>
<feature type="domain" description="Core-binding (CB)" evidence="7">
    <location>
        <begin position="11"/>
        <end position="89"/>
    </location>
</feature>
<dbReference type="InterPro" id="IPR044068">
    <property type="entry name" value="CB"/>
</dbReference>
<dbReference type="RefSeq" id="WP_116393134.1">
    <property type="nucleotide sequence ID" value="NZ_QUQO01000002.1"/>
</dbReference>
<evidence type="ECO:0000256" key="3">
    <source>
        <dbReference type="ARBA" id="ARBA00023125"/>
    </source>
</evidence>
<evidence type="ECO:0000256" key="4">
    <source>
        <dbReference type="ARBA" id="ARBA00023172"/>
    </source>
</evidence>
<dbReference type="CDD" id="cd00801">
    <property type="entry name" value="INT_P4_C"/>
    <property type="match status" value="1"/>
</dbReference>
<dbReference type="InterPro" id="IPR050808">
    <property type="entry name" value="Phage_Integrase"/>
</dbReference>
<dbReference type="InParanoid" id="A0A371R7L9"/>
<evidence type="ECO:0000256" key="5">
    <source>
        <dbReference type="PROSITE-ProRule" id="PRU01248"/>
    </source>
</evidence>
<evidence type="ECO:0000259" key="7">
    <source>
        <dbReference type="PROSITE" id="PS51900"/>
    </source>
</evidence>
<gene>
    <name evidence="8" type="ORF">DX908_14090</name>
</gene>
<dbReference type="Proteomes" id="UP000264589">
    <property type="component" value="Unassembled WGS sequence"/>
</dbReference>
<dbReference type="GO" id="GO:0003677">
    <property type="term" value="F:DNA binding"/>
    <property type="evidence" value="ECO:0007669"/>
    <property type="project" value="UniProtKB-UniRule"/>
</dbReference>
<dbReference type="AlphaFoldDB" id="A0A371R7L9"/>
<dbReference type="InterPro" id="IPR004107">
    <property type="entry name" value="Integrase_SAM-like_N"/>
</dbReference>
<feature type="domain" description="Tyr recombinase" evidence="6">
    <location>
        <begin position="110"/>
        <end position="286"/>
    </location>
</feature>
<comment type="similarity">
    <text evidence="1">Belongs to the 'phage' integrase family.</text>
</comment>
<keyword evidence="9" id="KW-1185">Reference proteome</keyword>
<dbReference type="InterPro" id="IPR002104">
    <property type="entry name" value="Integrase_catalytic"/>
</dbReference>
<dbReference type="Pfam" id="PF02899">
    <property type="entry name" value="Phage_int_SAM_1"/>
    <property type="match status" value="1"/>
</dbReference>
<dbReference type="InterPro" id="IPR010998">
    <property type="entry name" value="Integrase_recombinase_N"/>
</dbReference>
<evidence type="ECO:0000256" key="1">
    <source>
        <dbReference type="ARBA" id="ARBA00008857"/>
    </source>
</evidence>
<dbReference type="InterPro" id="IPR013762">
    <property type="entry name" value="Integrase-like_cat_sf"/>
</dbReference>
<dbReference type="Pfam" id="PF00589">
    <property type="entry name" value="Phage_integrase"/>
    <property type="match status" value="1"/>
</dbReference>
<accession>A0A371R7L9</accession>
<evidence type="ECO:0000256" key="2">
    <source>
        <dbReference type="ARBA" id="ARBA00022908"/>
    </source>
</evidence>
<keyword evidence="2" id="KW-0229">DNA integration</keyword>
<dbReference type="Gene3D" id="1.10.443.10">
    <property type="entry name" value="Intergrase catalytic core"/>
    <property type="match status" value="1"/>
</dbReference>
<comment type="caution">
    <text evidence="8">The sequence shown here is derived from an EMBL/GenBank/DDBJ whole genome shotgun (WGS) entry which is preliminary data.</text>
</comment>
<dbReference type="PROSITE" id="PS51898">
    <property type="entry name" value="TYR_RECOMBINASE"/>
    <property type="match status" value="1"/>
</dbReference>
<dbReference type="Gene3D" id="1.10.150.130">
    <property type="match status" value="1"/>
</dbReference>
<dbReference type="SUPFAM" id="SSF56349">
    <property type="entry name" value="DNA breaking-rejoining enzymes"/>
    <property type="match status" value="1"/>
</dbReference>
<keyword evidence="3 5" id="KW-0238">DNA-binding</keyword>
<dbReference type="GO" id="GO:0015074">
    <property type="term" value="P:DNA integration"/>
    <property type="evidence" value="ECO:0007669"/>
    <property type="project" value="UniProtKB-KW"/>
</dbReference>
<dbReference type="FunCoup" id="A0A371R7L9">
    <property type="interactions" value="117"/>
</dbReference>
<organism evidence="8 9">
    <name type="scientific">Parvularcula marina</name>
    <dbReference type="NCBI Taxonomy" id="2292771"/>
    <lineage>
        <taxon>Bacteria</taxon>
        <taxon>Pseudomonadati</taxon>
        <taxon>Pseudomonadota</taxon>
        <taxon>Alphaproteobacteria</taxon>
        <taxon>Parvularculales</taxon>
        <taxon>Parvularculaceae</taxon>
        <taxon>Parvularcula</taxon>
    </lineage>
</organism>
<keyword evidence="4" id="KW-0233">DNA recombination</keyword>
<name>A0A371R7L9_9PROT</name>
<dbReference type="EMBL" id="QUQO01000002">
    <property type="protein sequence ID" value="RFB01418.1"/>
    <property type="molecule type" value="Genomic_DNA"/>
</dbReference>
<dbReference type="OrthoDB" id="7615137at2"/>
<evidence type="ECO:0000259" key="6">
    <source>
        <dbReference type="PROSITE" id="PS51898"/>
    </source>
</evidence>
<dbReference type="PROSITE" id="PS51900">
    <property type="entry name" value="CB"/>
    <property type="match status" value="1"/>
</dbReference>
<reference evidence="8 9" key="1">
    <citation type="submission" date="2018-08" db="EMBL/GenBank/DDBJ databases">
        <title>Parvularcula sp. SM1705, isolated from surface water of the South Sea China.</title>
        <authorList>
            <person name="Sun L."/>
        </authorList>
    </citation>
    <scope>NUCLEOTIDE SEQUENCE [LARGE SCALE GENOMIC DNA]</scope>
    <source>
        <strain evidence="8 9">SM1705</strain>
    </source>
</reference>
<evidence type="ECO:0000313" key="8">
    <source>
        <dbReference type="EMBL" id="RFB01418.1"/>
    </source>
</evidence>
<dbReference type="InterPro" id="IPR011010">
    <property type="entry name" value="DNA_brk_join_enz"/>
</dbReference>
<evidence type="ECO:0000313" key="9">
    <source>
        <dbReference type="Proteomes" id="UP000264589"/>
    </source>
</evidence>
<protein>
    <submittedName>
        <fullName evidence="8">Integrase</fullName>
    </submittedName>
</protein>
<proteinExistence type="inferred from homology"/>